<accession>A0A1G1VCJ1</accession>
<sequence length="120" mass="13914">MNYHINHYVKGMNGCSESLLEKKFSVQVNYRNEPIILEQLQYQVITRIINVASQNNGLDPTRKKVFEGLYSEAMTSYVQQMLDNPDRTIKTPLLGELAQNLANYSKSYIFETGDVLEWNF</sequence>
<dbReference type="AlphaFoldDB" id="A0A1G1VCJ1"/>
<dbReference type="Proteomes" id="UP000178272">
    <property type="component" value="Unassembled WGS sequence"/>
</dbReference>
<comment type="caution">
    <text evidence="1">The sequence shown here is derived from an EMBL/GenBank/DDBJ whole genome shotgun (WGS) entry which is preliminary data.</text>
</comment>
<evidence type="ECO:0000313" key="2">
    <source>
        <dbReference type="Proteomes" id="UP000178272"/>
    </source>
</evidence>
<evidence type="ECO:0000313" key="1">
    <source>
        <dbReference type="EMBL" id="OGY13100.1"/>
    </source>
</evidence>
<protein>
    <submittedName>
        <fullName evidence="1">Uncharacterized protein</fullName>
    </submittedName>
</protein>
<gene>
    <name evidence="1" type="ORF">A3F61_02510</name>
</gene>
<proteinExistence type="predicted"/>
<dbReference type="EMBL" id="MHCA01000002">
    <property type="protein sequence ID" value="OGY13100.1"/>
    <property type="molecule type" value="Genomic_DNA"/>
</dbReference>
<organism evidence="1 2">
    <name type="scientific">Candidatus Blackburnbacteria bacterium RIFCSPHIGHO2_12_FULL_41_13b</name>
    <dbReference type="NCBI Taxonomy" id="1797517"/>
    <lineage>
        <taxon>Bacteria</taxon>
        <taxon>Candidatus Blackburniibacteriota</taxon>
    </lineage>
</organism>
<dbReference type="STRING" id="1797517.A3F61_02510"/>
<name>A0A1G1VCJ1_9BACT</name>
<reference evidence="1 2" key="1">
    <citation type="journal article" date="2016" name="Nat. Commun.">
        <title>Thousands of microbial genomes shed light on interconnected biogeochemical processes in an aquifer system.</title>
        <authorList>
            <person name="Anantharaman K."/>
            <person name="Brown C.T."/>
            <person name="Hug L.A."/>
            <person name="Sharon I."/>
            <person name="Castelle C.J."/>
            <person name="Probst A.J."/>
            <person name="Thomas B.C."/>
            <person name="Singh A."/>
            <person name="Wilkins M.J."/>
            <person name="Karaoz U."/>
            <person name="Brodie E.L."/>
            <person name="Williams K.H."/>
            <person name="Hubbard S.S."/>
            <person name="Banfield J.F."/>
        </authorList>
    </citation>
    <scope>NUCLEOTIDE SEQUENCE [LARGE SCALE GENOMIC DNA]</scope>
</reference>